<keyword evidence="1" id="KW-1133">Transmembrane helix</keyword>
<keyword evidence="1" id="KW-0472">Membrane</keyword>
<proteinExistence type="predicted"/>
<dbReference type="EMBL" id="JBHSFV010000012">
    <property type="protein sequence ID" value="MFC4635827.1"/>
    <property type="molecule type" value="Genomic_DNA"/>
</dbReference>
<protein>
    <submittedName>
        <fullName evidence="2">Thiol-disulfide oxidoreductase DCC family protein</fullName>
    </submittedName>
</protein>
<evidence type="ECO:0000256" key="1">
    <source>
        <dbReference type="SAM" id="Phobius"/>
    </source>
</evidence>
<keyword evidence="3" id="KW-1185">Reference proteome</keyword>
<sequence length="136" mass="15639">MEEPKDKKIILFDGVCNLCNTSITFVIKHDPKDLFRYAPLQSDIGQSLLEKHQIDPKTTDSIILVDRDKAYIKSSAALRIARSLSGAYPLLAIFLIIPAFLRNLVYDYIARNRYKWYGKKESCMIPTPELKAKFLE</sequence>
<dbReference type="PANTHER" id="PTHR33639">
    <property type="entry name" value="THIOL-DISULFIDE OXIDOREDUCTASE DCC"/>
    <property type="match status" value="1"/>
</dbReference>
<dbReference type="InterPro" id="IPR052927">
    <property type="entry name" value="DCC_oxidoreductase"/>
</dbReference>
<accession>A0ABV9I089</accession>
<gene>
    <name evidence="2" type="ORF">ACFO3O_18090</name>
</gene>
<dbReference type="InterPro" id="IPR007263">
    <property type="entry name" value="DCC1-like"/>
</dbReference>
<dbReference type="Proteomes" id="UP001596043">
    <property type="component" value="Unassembled WGS sequence"/>
</dbReference>
<evidence type="ECO:0000313" key="3">
    <source>
        <dbReference type="Proteomes" id="UP001596043"/>
    </source>
</evidence>
<reference evidence="3" key="1">
    <citation type="journal article" date="2019" name="Int. J. Syst. Evol. Microbiol.">
        <title>The Global Catalogue of Microorganisms (GCM) 10K type strain sequencing project: providing services to taxonomists for standard genome sequencing and annotation.</title>
        <authorList>
            <consortium name="The Broad Institute Genomics Platform"/>
            <consortium name="The Broad Institute Genome Sequencing Center for Infectious Disease"/>
            <person name="Wu L."/>
            <person name="Ma J."/>
        </authorList>
    </citation>
    <scope>NUCLEOTIDE SEQUENCE [LARGE SCALE GENOMIC DNA]</scope>
    <source>
        <strain evidence="3">YJ-61-S</strain>
    </source>
</reference>
<dbReference type="RefSeq" id="WP_379981424.1">
    <property type="nucleotide sequence ID" value="NZ_JBHSFV010000012.1"/>
</dbReference>
<feature type="transmembrane region" description="Helical" evidence="1">
    <location>
        <begin position="87"/>
        <end position="105"/>
    </location>
</feature>
<dbReference type="PANTHER" id="PTHR33639:SF2">
    <property type="entry name" value="DUF393 DOMAIN-CONTAINING PROTEIN"/>
    <property type="match status" value="1"/>
</dbReference>
<name>A0ABV9I089_9FLAO</name>
<keyword evidence="1" id="KW-0812">Transmembrane</keyword>
<evidence type="ECO:0000313" key="2">
    <source>
        <dbReference type="EMBL" id="MFC4635827.1"/>
    </source>
</evidence>
<organism evidence="2 3">
    <name type="scientific">Dokdonia ponticola</name>
    <dbReference type="NCBI Taxonomy" id="2041041"/>
    <lineage>
        <taxon>Bacteria</taxon>
        <taxon>Pseudomonadati</taxon>
        <taxon>Bacteroidota</taxon>
        <taxon>Flavobacteriia</taxon>
        <taxon>Flavobacteriales</taxon>
        <taxon>Flavobacteriaceae</taxon>
        <taxon>Dokdonia</taxon>
    </lineage>
</organism>
<dbReference type="Pfam" id="PF04134">
    <property type="entry name" value="DCC1-like"/>
    <property type="match status" value="1"/>
</dbReference>
<comment type="caution">
    <text evidence="2">The sequence shown here is derived from an EMBL/GenBank/DDBJ whole genome shotgun (WGS) entry which is preliminary data.</text>
</comment>